<dbReference type="Gene3D" id="3.30.450.40">
    <property type="match status" value="1"/>
</dbReference>
<feature type="domain" description="EAL" evidence="5">
    <location>
        <begin position="802"/>
        <end position="1056"/>
    </location>
</feature>
<feature type="transmembrane region" description="Helical" evidence="2">
    <location>
        <begin position="177"/>
        <end position="198"/>
    </location>
</feature>
<dbReference type="InterPro" id="IPR000160">
    <property type="entry name" value="GGDEF_dom"/>
</dbReference>
<dbReference type="PROSITE" id="PS50112">
    <property type="entry name" value="PAS"/>
    <property type="match status" value="1"/>
</dbReference>
<dbReference type="OrthoDB" id="9804951at2"/>
<dbReference type="Pfam" id="PF13426">
    <property type="entry name" value="PAS_9"/>
    <property type="match status" value="1"/>
</dbReference>
<dbReference type="Gene3D" id="3.30.70.270">
    <property type="match status" value="1"/>
</dbReference>
<dbReference type="InterPro" id="IPR000014">
    <property type="entry name" value="PAS"/>
</dbReference>
<keyword evidence="2" id="KW-0812">Transmembrane</keyword>
<dbReference type="Gene3D" id="3.20.20.450">
    <property type="entry name" value="EAL domain"/>
    <property type="match status" value="1"/>
</dbReference>
<dbReference type="InterPro" id="IPR003018">
    <property type="entry name" value="GAF"/>
</dbReference>
<feature type="domain" description="PAS" evidence="3">
    <location>
        <begin position="502"/>
        <end position="556"/>
    </location>
</feature>
<dbReference type="InterPro" id="IPR001633">
    <property type="entry name" value="EAL_dom"/>
</dbReference>
<dbReference type="Proteomes" id="UP000198784">
    <property type="component" value="Unassembled WGS sequence"/>
</dbReference>
<dbReference type="Pfam" id="PF00563">
    <property type="entry name" value="EAL"/>
    <property type="match status" value="1"/>
</dbReference>
<evidence type="ECO:0000259" key="4">
    <source>
        <dbReference type="PROSITE" id="PS50113"/>
    </source>
</evidence>
<dbReference type="PANTHER" id="PTHR44757:SF2">
    <property type="entry name" value="BIOFILM ARCHITECTURE MAINTENANCE PROTEIN MBAA"/>
    <property type="match status" value="1"/>
</dbReference>
<keyword evidence="8" id="KW-1185">Reference proteome</keyword>
<evidence type="ECO:0000259" key="5">
    <source>
        <dbReference type="PROSITE" id="PS50883"/>
    </source>
</evidence>
<dbReference type="SUPFAM" id="SSF55781">
    <property type="entry name" value="GAF domain-like"/>
    <property type="match status" value="1"/>
</dbReference>
<evidence type="ECO:0000256" key="1">
    <source>
        <dbReference type="ARBA" id="ARBA00022777"/>
    </source>
</evidence>
<accession>A0A1I5XQN7</accession>
<keyword evidence="1" id="KW-0808">Transferase</keyword>
<dbReference type="InterPro" id="IPR029787">
    <property type="entry name" value="Nucleotide_cyclase"/>
</dbReference>
<dbReference type="SUPFAM" id="SSF55073">
    <property type="entry name" value="Nucleotide cyclase"/>
    <property type="match status" value="1"/>
</dbReference>
<dbReference type="NCBIfam" id="TIGR00229">
    <property type="entry name" value="sensory_box"/>
    <property type="match status" value="1"/>
</dbReference>
<evidence type="ECO:0000256" key="2">
    <source>
        <dbReference type="SAM" id="Phobius"/>
    </source>
</evidence>
<dbReference type="InterPro" id="IPR052155">
    <property type="entry name" value="Biofilm_reg_signaling"/>
</dbReference>
<dbReference type="Gene3D" id="3.30.450.20">
    <property type="entry name" value="PAS domain"/>
    <property type="match status" value="2"/>
</dbReference>
<dbReference type="InterPro" id="IPR013656">
    <property type="entry name" value="PAS_4"/>
</dbReference>
<dbReference type="SUPFAM" id="SSF141868">
    <property type="entry name" value="EAL domain-like"/>
    <property type="match status" value="1"/>
</dbReference>
<dbReference type="InterPro" id="IPR043128">
    <property type="entry name" value="Rev_trsase/Diguanyl_cyclase"/>
</dbReference>
<dbReference type="InterPro" id="IPR000700">
    <property type="entry name" value="PAS-assoc_C"/>
</dbReference>
<evidence type="ECO:0000313" key="7">
    <source>
        <dbReference type="EMBL" id="SFQ34264.1"/>
    </source>
</evidence>
<dbReference type="RefSeq" id="WP_090506126.1">
    <property type="nucleotide sequence ID" value="NZ_FOWX01000073.1"/>
</dbReference>
<dbReference type="STRING" id="289003.SAMN05216190_1733"/>
<name>A0A1I5XQN7_9PSED</name>
<protein>
    <submittedName>
        <fullName evidence="7">PAS domain S-box-containing protein/diguanylate cyclase (GGDEF) domain-containing protein</fullName>
    </submittedName>
</protein>
<dbReference type="InterPro" id="IPR035965">
    <property type="entry name" value="PAS-like_dom_sf"/>
</dbReference>
<dbReference type="Pfam" id="PF08448">
    <property type="entry name" value="PAS_4"/>
    <property type="match status" value="1"/>
</dbReference>
<dbReference type="SMART" id="SM00267">
    <property type="entry name" value="GGDEF"/>
    <property type="match status" value="1"/>
</dbReference>
<evidence type="ECO:0000313" key="8">
    <source>
        <dbReference type="Proteomes" id="UP000198784"/>
    </source>
</evidence>
<dbReference type="SMART" id="SM00091">
    <property type="entry name" value="PAS"/>
    <property type="match status" value="2"/>
</dbReference>
<dbReference type="InterPro" id="IPR029016">
    <property type="entry name" value="GAF-like_dom_sf"/>
</dbReference>
<keyword evidence="1" id="KW-0418">Kinase</keyword>
<dbReference type="Pfam" id="PF01590">
    <property type="entry name" value="GAF"/>
    <property type="match status" value="1"/>
</dbReference>
<dbReference type="AlphaFoldDB" id="A0A1I5XQN7"/>
<dbReference type="PANTHER" id="PTHR44757">
    <property type="entry name" value="DIGUANYLATE CYCLASE DGCP"/>
    <property type="match status" value="1"/>
</dbReference>
<dbReference type="GO" id="GO:0016301">
    <property type="term" value="F:kinase activity"/>
    <property type="evidence" value="ECO:0007669"/>
    <property type="project" value="UniProtKB-KW"/>
</dbReference>
<reference evidence="8" key="1">
    <citation type="submission" date="2016-10" db="EMBL/GenBank/DDBJ databases">
        <authorList>
            <person name="Varghese N."/>
            <person name="Submissions S."/>
        </authorList>
    </citation>
    <scope>NUCLEOTIDE SEQUENCE [LARGE SCALE GENOMIC DNA]</scope>
    <source>
        <strain evidence="8">DSM 17834</strain>
    </source>
</reference>
<feature type="domain" description="PAC" evidence="4">
    <location>
        <begin position="575"/>
        <end position="627"/>
    </location>
</feature>
<dbReference type="SUPFAM" id="SSF55785">
    <property type="entry name" value="PYP-like sensor domain (PAS domain)"/>
    <property type="match status" value="2"/>
</dbReference>
<dbReference type="PROSITE" id="PS50887">
    <property type="entry name" value="GGDEF"/>
    <property type="match status" value="1"/>
</dbReference>
<dbReference type="Pfam" id="PF00990">
    <property type="entry name" value="GGDEF"/>
    <property type="match status" value="1"/>
</dbReference>
<dbReference type="CDD" id="cd01949">
    <property type="entry name" value="GGDEF"/>
    <property type="match status" value="1"/>
</dbReference>
<dbReference type="PROSITE" id="PS50113">
    <property type="entry name" value="PAC"/>
    <property type="match status" value="1"/>
</dbReference>
<evidence type="ECO:0000259" key="3">
    <source>
        <dbReference type="PROSITE" id="PS50112"/>
    </source>
</evidence>
<gene>
    <name evidence="7" type="ORF">SAMN05216190_1733</name>
</gene>
<feature type="domain" description="GGDEF" evidence="6">
    <location>
        <begin position="659"/>
        <end position="793"/>
    </location>
</feature>
<dbReference type="SMART" id="SM00052">
    <property type="entry name" value="EAL"/>
    <property type="match status" value="1"/>
</dbReference>
<dbReference type="NCBIfam" id="TIGR00254">
    <property type="entry name" value="GGDEF"/>
    <property type="match status" value="1"/>
</dbReference>
<dbReference type="PROSITE" id="PS50883">
    <property type="entry name" value="EAL"/>
    <property type="match status" value="1"/>
</dbReference>
<dbReference type="EMBL" id="FOWX01000073">
    <property type="protein sequence ID" value="SFQ34264.1"/>
    <property type="molecule type" value="Genomic_DNA"/>
</dbReference>
<proteinExistence type="predicted"/>
<dbReference type="CDD" id="cd01948">
    <property type="entry name" value="EAL"/>
    <property type="match status" value="1"/>
</dbReference>
<organism evidence="7 8">
    <name type="scientific">Pseudomonas borbori</name>
    <dbReference type="NCBI Taxonomy" id="289003"/>
    <lineage>
        <taxon>Bacteria</taxon>
        <taxon>Pseudomonadati</taxon>
        <taxon>Pseudomonadota</taxon>
        <taxon>Gammaproteobacteria</taxon>
        <taxon>Pseudomonadales</taxon>
        <taxon>Pseudomonadaceae</taxon>
        <taxon>Pseudomonas</taxon>
    </lineage>
</organism>
<keyword evidence="2" id="KW-1133">Transmembrane helix</keyword>
<evidence type="ECO:0000259" key="6">
    <source>
        <dbReference type="PROSITE" id="PS50887"/>
    </source>
</evidence>
<dbReference type="InterPro" id="IPR035919">
    <property type="entry name" value="EAL_sf"/>
</dbReference>
<feature type="transmembrane region" description="Helical" evidence="2">
    <location>
        <begin position="12"/>
        <end position="31"/>
    </location>
</feature>
<dbReference type="CDD" id="cd00130">
    <property type="entry name" value="PAS"/>
    <property type="match status" value="1"/>
</dbReference>
<keyword evidence="2" id="KW-0472">Membrane</keyword>
<sequence length="1065" mass="116755">MNRTSARTFNPVPVLVALALFVTAVMALMVFSSFRWDQISRQGLLPLDQLSESRRAATVAEVHLERVLDGDPAVTAELVIASLERALAASRELAAGKGHLAGLTINRRPPAEIVQAVEVYVRALETMSQTLRARLASPSPTSALALRVHYRQVDVAASELESIILHEVAARHEQQQWLAALNIALIGGLALLLLHILARIEQGRAQAFAELAINESHLRAFASGIPERSFLLDASGRYLEAYGIGTGGFAMPTEQLIGRQITDMLPQDVASGCLQVIATTLTSRRTSNYEYCLPIDGQERYFEARIAPVGDTDTVIWLTWDVTARHASEQRVRDLSRLYGFLSQVSQAIVHSTTQDELFERICTCAREQGRFHDARIELLQASESEPQQPEDPGPTTALASAYSGEVVEAWQNNKVVSLSQLQRLASVPPWIEALTAAGMEAWVGIPLRRGQRLTGVLHLASPRLDLEHADEQALFEEIRDEVSLALTRFEIDQQHAAQQAHLALLAAALENSRDAVLITDLGGHIVMVNRAFSEQTGYSVAEAVGRSPRLLHSGDYPEALFIDMMNTLAHVGCWQGEVMSQSKDGMPLPHFMSIGSVPDVEGKPAHYVYVMTDLTRVKQAEERLDALTYLDPLTGLPNRTLIWSRLEQAVAQAQQADAGVAVLVIDFDDFHTVNDGLGHAVGDEMLCMAAQRLSRELGAHRLLGRQGGDVFVAVIDNVADSAAAGIIAQQLIDAFSEPLQLASTGELFAQFSIGFALFPDDGANAAELLRNAEAALNDAKRSGRKQWRSYAYHLTTAASSRLTLEASLRRALRLGLFELHYQPLVSCADGSIIGAEALVRMHPDADCPAGPAEFIPLMEETGLVIPLGEWVQREACRQGRQWLDEGRTPGIIAVNLSSMEIRGGRVKEQLQRILEETSFPPAYLELEVTESGLMAYGSQAEHFLRDLKSLGVGLAIDDFGTGYSSLAYLKRFPVNKLKIDRSFINDIPHDATDVQLAITIIAMAKNFGLNVLAEGVEREEQRRFLAESGCDFWQGYLCSKPLPAKEFAARFLPVCSGSRRAELL</sequence>